<reference evidence="1" key="2">
    <citation type="journal article" date="2015" name="Fish Shellfish Immunol.">
        <title>Early steps in the European eel (Anguilla anguilla)-Vibrio vulnificus interaction in the gills: Role of the RtxA13 toxin.</title>
        <authorList>
            <person name="Callol A."/>
            <person name="Pajuelo D."/>
            <person name="Ebbesson L."/>
            <person name="Teles M."/>
            <person name="MacKenzie S."/>
            <person name="Amaro C."/>
        </authorList>
    </citation>
    <scope>NUCLEOTIDE SEQUENCE</scope>
</reference>
<proteinExistence type="predicted"/>
<dbReference type="EMBL" id="GBXM01022357">
    <property type="protein sequence ID" value="JAH86220.1"/>
    <property type="molecule type" value="Transcribed_RNA"/>
</dbReference>
<reference evidence="1" key="1">
    <citation type="submission" date="2014-11" db="EMBL/GenBank/DDBJ databases">
        <authorList>
            <person name="Amaro Gonzalez C."/>
        </authorList>
    </citation>
    <scope>NUCLEOTIDE SEQUENCE</scope>
</reference>
<evidence type="ECO:0000313" key="1">
    <source>
        <dbReference type="EMBL" id="JAH86220.1"/>
    </source>
</evidence>
<organism evidence="1">
    <name type="scientific">Anguilla anguilla</name>
    <name type="common">European freshwater eel</name>
    <name type="synonym">Muraena anguilla</name>
    <dbReference type="NCBI Taxonomy" id="7936"/>
    <lineage>
        <taxon>Eukaryota</taxon>
        <taxon>Metazoa</taxon>
        <taxon>Chordata</taxon>
        <taxon>Craniata</taxon>
        <taxon>Vertebrata</taxon>
        <taxon>Euteleostomi</taxon>
        <taxon>Actinopterygii</taxon>
        <taxon>Neopterygii</taxon>
        <taxon>Teleostei</taxon>
        <taxon>Anguilliformes</taxon>
        <taxon>Anguillidae</taxon>
        <taxon>Anguilla</taxon>
    </lineage>
</organism>
<sequence>MRPQTLTSHTESHGGGNEMLIVSYSTGVSARIFTSGCEFKVPIGLGEPVVVSQKLLILVPN</sequence>
<protein>
    <submittedName>
        <fullName evidence="1">Uncharacterized protein</fullName>
    </submittedName>
</protein>
<accession>A0A0E9W9G4</accession>
<dbReference type="AlphaFoldDB" id="A0A0E9W9G4"/>
<name>A0A0E9W9G4_ANGAN</name>